<feature type="region of interest" description="Disordered" evidence="11">
    <location>
        <begin position="1"/>
        <end position="20"/>
    </location>
</feature>
<dbReference type="OrthoDB" id="10248475at2759"/>
<dbReference type="EMBL" id="NPHW01006309">
    <property type="protein sequence ID" value="OXV05916.1"/>
    <property type="molecule type" value="Genomic_DNA"/>
</dbReference>
<keyword evidence="5 9" id="KW-0862">Zinc</keyword>
<dbReference type="GO" id="GO:0008270">
    <property type="term" value="F:zinc ion binding"/>
    <property type="evidence" value="ECO:0007669"/>
    <property type="project" value="UniProtKB-UniRule"/>
</dbReference>
<feature type="binding site" evidence="9">
    <location>
        <position position="103"/>
    </location>
    <ligand>
        <name>Zn(2+)</name>
        <dbReference type="ChEBI" id="CHEBI:29105"/>
    </ligand>
</feature>
<dbReference type="SUPFAM" id="SSF53056">
    <property type="entry name" value="beta-carbonic anhydrase, cab"/>
    <property type="match status" value="1"/>
</dbReference>
<dbReference type="CDD" id="cd00883">
    <property type="entry name" value="beta_CA_cladeA"/>
    <property type="match status" value="1"/>
</dbReference>
<evidence type="ECO:0000256" key="11">
    <source>
        <dbReference type="SAM" id="MobiDB-lite"/>
    </source>
</evidence>
<dbReference type="EC" id="4.2.1.1" evidence="2 10"/>
<evidence type="ECO:0000256" key="3">
    <source>
        <dbReference type="ARBA" id="ARBA00014628"/>
    </source>
</evidence>
<dbReference type="PANTHER" id="PTHR11002">
    <property type="entry name" value="CARBONIC ANHYDRASE"/>
    <property type="match status" value="1"/>
</dbReference>
<dbReference type="AlphaFoldDB" id="A0A232LP46"/>
<accession>A0A232LP46</accession>
<feature type="binding site" evidence="9">
    <location>
        <position position="101"/>
    </location>
    <ligand>
        <name>Zn(2+)</name>
        <dbReference type="ChEBI" id="CHEBI:29105"/>
    </ligand>
</feature>
<dbReference type="GO" id="GO:0034599">
    <property type="term" value="P:cellular response to oxidative stress"/>
    <property type="evidence" value="ECO:0007669"/>
    <property type="project" value="TreeGrafter"/>
</dbReference>
<name>A0A232LP46_9EURO</name>
<dbReference type="FunFam" id="3.40.1050.10:FF:000001">
    <property type="entry name" value="Carbonic anhydrase"/>
    <property type="match status" value="1"/>
</dbReference>
<dbReference type="InterPro" id="IPR036874">
    <property type="entry name" value="Carbonic_anhydrase_sf"/>
</dbReference>
<evidence type="ECO:0000313" key="13">
    <source>
        <dbReference type="Proteomes" id="UP000243515"/>
    </source>
</evidence>
<reference evidence="12 13" key="1">
    <citation type="journal article" date="2015" name="Environ. Microbiol.">
        <title>Metagenome sequence of Elaphomyces granulatus from sporocarp tissue reveals Ascomycota ectomycorrhizal fingerprints of genome expansion and a Proteobacteria-rich microbiome.</title>
        <authorList>
            <person name="Quandt C.A."/>
            <person name="Kohler A."/>
            <person name="Hesse C.N."/>
            <person name="Sharpton T.J."/>
            <person name="Martin F."/>
            <person name="Spatafora J.W."/>
        </authorList>
    </citation>
    <scope>NUCLEOTIDE SEQUENCE [LARGE SCALE GENOMIC DNA]</scope>
    <source>
        <strain evidence="12 13">OSC145934</strain>
    </source>
</reference>
<keyword evidence="4 9" id="KW-0479">Metal-binding</keyword>
<evidence type="ECO:0000256" key="5">
    <source>
        <dbReference type="ARBA" id="ARBA00022833"/>
    </source>
</evidence>
<evidence type="ECO:0000256" key="6">
    <source>
        <dbReference type="ARBA" id="ARBA00023239"/>
    </source>
</evidence>
<dbReference type="GO" id="GO:0015976">
    <property type="term" value="P:carbon utilization"/>
    <property type="evidence" value="ECO:0007669"/>
    <property type="project" value="InterPro"/>
</dbReference>
<evidence type="ECO:0000313" key="12">
    <source>
        <dbReference type="EMBL" id="OXV05916.1"/>
    </source>
</evidence>
<dbReference type="GO" id="GO:0004089">
    <property type="term" value="F:carbonate dehydratase activity"/>
    <property type="evidence" value="ECO:0007669"/>
    <property type="project" value="UniProtKB-UniRule"/>
</dbReference>
<comment type="function">
    <text evidence="10">Reversible hydration of carbon dioxide.</text>
</comment>
<keyword evidence="13" id="KW-1185">Reference proteome</keyword>
<organism evidence="12 13">
    <name type="scientific">Elaphomyces granulatus</name>
    <dbReference type="NCBI Taxonomy" id="519963"/>
    <lineage>
        <taxon>Eukaryota</taxon>
        <taxon>Fungi</taxon>
        <taxon>Dikarya</taxon>
        <taxon>Ascomycota</taxon>
        <taxon>Pezizomycotina</taxon>
        <taxon>Eurotiomycetes</taxon>
        <taxon>Eurotiomycetidae</taxon>
        <taxon>Eurotiales</taxon>
        <taxon>Elaphomycetaceae</taxon>
        <taxon>Elaphomyces</taxon>
    </lineage>
</organism>
<dbReference type="GO" id="GO:0005737">
    <property type="term" value="C:cytoplasm"/>
    <property type="evidence" value="ECO:0007669"/>
    <property type="project" value="TreeGrafter"/>
</dbReference>
<feature type="binding site" evidence="9">
    <location>
        <position position="157"/>
    </location>
    <ligand>
        <name>Zn(2+)</name>
        <dbReference type="ChEBI" id="CHEBI:29105"/>
    </ligand>
</feature>
<dbReference type="Proteomes" id="UP000243515">
    <property type="component" value="Unassembled WGS sequence"/>
</dbReference>
<comment type="cofactor">
    <cofactor evidence="9">
        <name>Zn(2+)</name>
        <dbReference type="ChEBI" id="CHEBI:29105"/>
    </cofactor>
    <text evidence="9">Binds 1 zinc ion per subunit.</text>
</comment>
<evidence type="ECO:0000256" key="10">
    <source>
        <dbReference type="RuleBase" id="RU003956"/>
    </source>
</evidence>
<evidence type="ECO:0000256" key="9">
    <source>
        <dbReference type="PIRSR" id="PIRSR601765-1"/>
    </source>
</evidence>
<dbReference type="Gene3D" id="3.40.1050.10">
    <property type="entry name" value="Carbonic anhydrase"/>
    <property type="match status" value="1"/>
</dbReference>
<evidence type="ECO:0000256" key="7">
    <source>
        <dbReference type="ARBA" id="ARBA00031969"/>
    </source>
</evidence>
<feature type="binding site" evidence="9">
    <location>
        <position position="160"/>
    </location>
    <ligand>
        <name>Zn(2+)</name>
        <dbReference type="ChEBI" id="CHEBI:29105"/>
    </ligand>
</feature>
<comment type="caution">
    <text evidence="12">The sequence shown here is derived from an EMBL/GenBank/DDBJ whole genome shotgun (WGS) entry which is preliminary data.</text>
</comment>
<protein>
    <recommendedName>
        <fullName evidence="3 10">Carbonic anhydrase</fullName>
        <ecNumber evidence="2 10">4.2.1.1</ecNumber>
    </recommendedName>
    <alternativeName>
        <fullName evidence="7 10">Carbonate dehydratase</fullName>
    </alternativeName>
</protein>
<proteinExistence type="inferred from homology"/>
<dbReference type="PANTHER" id="PTHR11002:SF76">
    <property type="entry name" value="CARBONIC ANHYDRASE"/>
    <property type="match status" value="1"/>
</dbReference>
<dbReference type="PROSITE" id="PS00705">
    <property type="entry name" value="PROK_CO2_ANHYDRASE_2"/>
    <property type="match status" value="1"/>
</dbReference>
<keyword evidence="6 10" id="KW-0456">Lyase</keyword>
<comment type="similarity">
    <text evidence="1 10">Belongs to the beta-class carbonic anhydrase family.</text>
</comment>
<comment type="catalytic activity">
    <reaction evidence="8 10">
        <text>hydrogencarbonate + H(+) = CO2 + H2O</text>
        <dbReference type="Rhea" id="RHEA:10748"/>
        <dbReference type="ChEBI" id="CHEBI:15377"/>
        <dbReference type="ChEBI" id="CHEBI:15378"/>
        <dbReference type="ChEBI" id="CHEBI:16526"/>
        <dbReference type="ChEBI" id="CHEBI:17544"/>
        <dbReference type="EC" id="4.2.1.1"/>
    </reaction>
</comment>
<evidence type="ECO:0000256" key="2">
    <source>
        <dbReference type="ARBA" id="ARBA00012925"/>
    </source>
</evidence>
<evidence type="ECO:0000256" key="1">
    <source>
        <dbReference type="ARBA" id="ARBA00006217"/>
    </source>
</evidence>
<dbReference type="Pfam" id="PF00484">
    <property type="entry name" value="Pro_CA"/>
    <property type="match status" value="1"/>
</dbReference>
<dbReference type="InterPro" id="IPR001765">
    <property type="entry name" value="Carbonic_anhydrase"/>
</dbReference>
<sequence length="269" mass="29394">MFLQLLPVSPPPQGNSRLRTTNPTCFCQSLSSSFSTTALAATGNRIRSSAAADINTHASPGKYHTLLTRNKEWASKTAHEQPNLFPALAEKQSPEILWIGCADSRCPETTILGAHPGDVFVHRNIANIVHHTDLSSAAVIEYAVKYLKVKHVVLCGHTFCGGVTAALGNKKLGVIDPWLMPLRQLREENHEVLETLDPKEAGLKLVELNVLQGVRVLKENPTIIEAMQDHGLEVHGLVYDIATGALQELEIKEPVTLAVSRVTAFKTVY</sequence>
<evidence type="ECO:0000256" key="4">
    <source>
        <dbReference type="ARBA" id="ARBA00022723"/>
    </source>
</evidence>
<dbReference type="GO" id="GO:0071244">
    <property type="term" value="P:cellular response to carbon dioxide"/>
    <property type="evidence" value="ECO:0007669"/>
    <property type="project" value="TreeGrafter"/>
</dbReference>
<evidence type="ECO:0000256" key="8">
    <source>
        <dbReference type="ARBA" id="ARBA00048348"/>
    </source>
</evidence>
<dbReference type="SMART" id="SM00947">
    <property type="entry name" value="Pro_CA"/>
    <property type="match status" value="1"/>
</dbReference>
<dbReference type="InterPro" id="IPR015892">
    <property type="entry name" value="Carbonic_anhydrase_CS"/>
</dbReference>
<gene>
    <name evidence="12" type="ORF">Egran_06316</name>
</gene>